<keyword evidence="3" id="KW-1185">Reference proteome</keyword>
<gene>
    <name evidence="2" type="ORF">O3P69_019369</name>
</gene>
<reference evidence="2 3" key="1">
    <citation type="submission" date="2023-03" db="EMBL/GenBank/DDBJ databases">
        <title>High-quality genome of Scylla paramamosain provides insights in environmental adaptation.</title>
        <authorList>
            <person name="Zhang L."/>
        </authorList>
    </citation>
    <scope>NUCLEOTIDE SEQUENCE [LARGE SCALE GENOMIC DNA]</scope>
    <source>
        <strain evidence="2">LZ_2023a</strain>
        <tissue evidence="2">Muscle</tissue>
    </source>
</reference>
<protein>
    <submittedName>
        <fullName evidence="2">Uncharacterized protein</fullName>
    </submittedName>
</protein>
<dbReference type="EMBL" id="JARAKH010000043">
    <property type="protein sequence ID" value="KAK8379413.1"/>
    <property type="molecule type" value="Genomic_DNA"/>
</dbReference>
<evidence type="ECO:0000256" key="1">
    <source>
        <dbReference type="ARBA" id="ARBA00023002"/>
    </source>
</evidence>
<dbReference type="Gene3D" id="3.40.50.720">
    <property type="entry name" value="NAD(P)-binding Rossmann-like Domain"/>
    <property type="match status" value="1"/>
</dbReference>
<dbReference type="InterPro" id="IPR002347">
    <property type="entry name" value="SDR_fam"/>
</dbReference>
<proteinExistence type="predicted"/>
<dbReference type="Pfam" id="PF00106">
    <property type="entry name" value="adh_short"/>
    <property type="match status" value="1"/>
</dbReference>
<name>A0AAW0SWF3_SCYPA</name>
<sequence>MFKGLVALVSGGASGLGRATVERVARQGGRVVLCDLQSSQGSKVAQEIGSDRVLFVPTDVTSLRGRGGGGGSLQRTIWPPGRGRELCWHWYSGQGLQS</sequence>
<dbReference type="GO" id="GO:0008210">
    <property type="term" value="P:estrogen metabolic process"/>
    <property type="evidence" value="ECO:0007669"/>
    <property type="project" value="TreeGrafter"/>
</dbReference>
<comment type="caution">
    <text evidence="2">The sequence shown here is derived from an EMBL/GenBank/DDBJ whole genome shotgun (WGS) entry which is preliminary data.</text>
</comment>
<dbReference type="GO" id="GO:0008209">
    <property type="term" value="P:androgen metabolic process"/>
    <property type="evidence" value="ECO:0007669"/>
    <property type="project" value="TreeGrafter"/>
</dbReference>
<dbReference type="PANTHER" id="PTHR43658">
    <property type="entry name" value="SHORT-CHAIN DEHYDROGENASE/REDUCTASE"/>
    <property type="match status" value="1"/>
</dbReference>
<dbReference type="PANTHER" id="PTHR43658:SF8">
    <property type="entry name" value="17-BETA-HYDROXYSTEROID DEHYDROGENASE 14-RELATED"/>
    <property type="match status" value="1"/>
</dbReference>
<dbReference type="AlphaFoldDB" id="A0AAW0SWF3"/>
<evidence type="ECO:0000313" key="3">
    <source>
        <dbReference type="Proteomes" id="UP001487740"/>
    </source>
</evidence>
<dbReference type="SUPFAM" id="SSF51735">
    <property type="entry name" value="NAD(P)-binding Rossmann-fold domains"/>
    <property type="match status" value="1"/>
</dbReference>
<dbReference type="GO" id="GO:0004303">
    <property type="term" value="F:estradiol 17-beta-dehydrogenase [NAD(P)+] activity"/>
    <property type="evidence" value="ECO:0007669"/>
    <property type="project" value="TreeGrafter"/>
</dbReference>
<keyword evidence="1" id="KW-0560">Oxidoreductase</keyword>
<dbReference type="GO" id="GO:0005739">
    <property type="term" value="C:mitochondrion"/>
    <property type="evidence" value="ECO:0007669"/>
    <property type="project" value="TreeGrafter"/>
</dbReference>
<evidence type="ECO:0000313" key="2">
    <source>
        <dbReference type="EMBL" id="KAK8379413.1"/>
    </source>
</evidence>
<accession>A0AAW0SWF3</accession>
<dbReference type="InterPro" id="IPR036291">
    <property type="entry name" value="NAD(P)-bd_dom_sf"/>
</dbReference>
<dbReference type="Proteomes" id="UP001487740">
    <property type="component" value="Unassembled WGS sequence"/>
</dbReference>
<organism evidence="2 3">
    <name type="scientific">Scylla paramamosain</name>
    <name type="common">Mud crab</name>
    <dbReference type="NCBI Taxonomy" id="85552"/>
    <lineage>
        <taxon>Eukaryota</taxon>
        <taxon>Metazoa</taxon>
        <taxon>Ecdysozoa</taxon>
        <taxon>Arthropoda</taxon>
        <taxon>Crustacea</taxon>
        <taxon>Multicrustacea</taxon>
        <taxon>Malacostraca</taxon>
        <taxon>Eumalacostraca</taxon>
        <taxon>Eucarida</taxon>
        <taxon>Decapoda</taxon>
        <taxon>Pleocyemata</taxon>
        <taxon>Brachyura</taxon>
        <taxon>Eubrachyura</taxon>
        <taxon>Portunoidea</taxon>
        <taxon>Portunidae</taxon>
        <taxon>Portuninae</taxon>
        <taxon>Scylla</taxon>
    </lineage>
</organism>
<dbReference type="GO" id="GO:0006631">
    <property type="term" value="P:fatty acid metabolic process"/>
    <property type="evidence" value="ECO:0007669"/>
    <property type="project" value="TreeGrafter"/>
</dbReference>